<keyword evidence="6 7" id="KW-0472">Membrane</keyword>
<dbReference type="Gene3D" id="1.10.3720.10">
    <property type="entry name" value="MetI-like"/>
    <property type="match status" value="1"/>
</dbReference>
<protein>
    <submittedName>
        <fullName evidence="9">ABC-type nitrate/sulfonate/bicarbonate transport system, permease component</fullName>
    </submittedName>
</protein>
<feature type="domain" description="ABC transmembrane type-1" evidence="8">
    <location>
        <begin position="64"/>
        <end position="249"/>
    </location>
</feature>
<keyword evidence="2 7" id="KW-0813">Transport</keyword>
<gene>
    <name evidence="9" type="ORF">SAMN05216554_4018</name>
</gene>
<dbReference type="PANTHER" id="PTHR30151">
    <property type="entry name" value="ALKANE SULFONATE ABC TRANSPORTER-RELATED, MEMBRANE SUBUNIT"/>
    <property type="match status" value="1"/>
</dbReference>
<dbReference type="SUPFAM" id="SSF161098">
    <property type="entry name" value="MetI-like"/>
    <property type="match status" value="1"/>
</dbReference>
<keyword evidence="4 7" id="KW-0812">Transmembrane</keyword>
<dbReference type="RefSeq" id="WP_245741687.1">
    <property type="nucleotide sequence ID" value="NZ_FNPZ01000004.1"/>
</dbReference>
<feature type="transmembrane region" description="Helical" evidence="7">
    <location>
        <begin position="72"/>
        <end position="93"/>
    </location>
</feature>
<evidence type="ECO:0000256" key="1">
    <source>
        <dbReference type="ARBA" id="ARBA00004651"/>
    </source>
</evidence>
<evidence type="ECO:0000313" key="10">
    <source>
        <dbReference type="Proteomes" id="UP000198891"/>
    </source>
</evidence>
<dbReference type="CDD" id="cd06261">
    <property type="entry name" value="TM_PBP2"/>
    <property type="match status" value="1"/>
</dbReference>
<evidence type="ECO:0000256" key="2">
    <source>
        <dbReference type="ARBA" id="ARBA00022448"/>
    </source>
</evidence>
<accession>A0A1H3T5Y9</accession>
<sequence length="269" mass="28692">MQRRHVATAIEIGSPIVIVIIWWVVTAIILPQASATSAFFFPDPVTIAQAFVNSFLGPGLFEYVLPTLGRFLLGYGFAAVVGIVGGVLLGVHLTARMAALPFINFFRSLPGVTLIPIVTLFLGLGDSQKITLVAIASVWPILINAMDGTRSLDPTIRESARAYRITGFDRYRFVLLPSASPQIFAGLRVSLAVALIVAVVSELFGASGSGSGAGIGFFLVNAQSSFKMPQLWAGVVLLGIVGYSINGIFTALEKRVLAWHRGSRASTLE</sequence>
<evidence type="ECO:0000313" key="9">
    <source>
        <dbReference type="EMBL" id="SDZ45624.1"/>
    </source>
</evidence>
<dbReference type="STRING" id="381665.SAMN05216554_4018"/>
<dbReference type="Pfam" id="PF00528">
    <property type="entry name" value="BPD_transp_1"/>
    <property type="match status" value="1"/>
</dbReference>
<evidence type="ECO:0000256" key="3">
    <source>
        <dbReference type="ARBA" id="ARBA00022475"/>
    </source>
</evidence>
<dbReference type="AlphaFoldDB" id="A0A1H3T5Y9"/>
<comment type="subcellular location">
    <subcellularLocation>
        <location evidence="1 7">Cell membrane</location>
        <topology evidence="1 7">Multi-pass membrane protein</topology>
    </subcellularLocation>
</comment>
<dbReference type="GO" id="GO:0005886">
    <property type="term" value="C:plasma membrane"/>
    <property type="evidence" value="ECO:0007669"/>
    <property type="project" value="UniProtKB-SubCell"/>
</dbReference>
<name>A0A1H3T5Y9_9MICO</name>
<feature type="transmembrane region" description="Helical" evidence="7">
    <location>
        <begin position="105"/>
        <end position="124"/>
    </location>
</feature>
<feature type="transmembrane region" description="Helical" evidence="7">
    <location>
        <begin position="231"/>
        <end position="252"/>
    </location>
</feature>
<dbReference type="PANTHER" id="PTHR30151:SF38">
    <property type="entry name" value="ALIPHATIC SULFONATES TRANSPORT PERMEASE PROTEIN SSUC-RELATED"/>
    <property type="match status" value="1"/>
</dbReference>
<keyword evidence="10" id="KW-1185">Reference proteome</keyword>
<dbReference type="GO" id="GO:0055085">
    <property type="term" value="P:transmembrane transport"/>
    <property type="evidence" value="ECO:0007669"/>
    <property type="project" value="InterPro"/>
</dbReference>
<reference evidence="9 10" key="1">
    <citation type="submission" date="2016-10" db="EMBL/GenBank/DDBJ databases">
        <authorList>
            <person name="de Groot N.N."/>
        </authorList>
    </citation>
    <scope>NUCLEOTIDE SEQUENCE [LARGE SCALE GENOMIC DNA]</scope>
    <source>
        <strain evidence="9 10">CGMCC 4.3491</strain>
    </source>
</reference>
<evidence type="ECO:0000256" key="7">
    <source>
        <dbReference type="RuleBase" id="RU363032"/>
    </source>
</evidence>
<evidence type="ECO:0000259" key="8">
    <source>
        <dbReference type="PROSITE" id="PS50928"/>
    </source>
</evidence>
<dbReference type="InterPro" id="IPR000515">
    <property type="entry name" value="MetI-like"/>
</dbReference>
<dbReference type="PROSITE" id="PS50928">
    <property type="entry name" value="ABC_TM1"/>
    <property type="match status" value="1"/>
</dbReference>
<comment type="similarity">
    <text evidence="7">Belongs to the binding-protein-dependent transport system permease family.</text>
</comment>
<organism evidence="9 10">
    <name type="scientific">Herbiconiux ginsengi</name>
    <dbReference type="NCBI Taxonomy" id="381665"/>
    <lineage>
        <taxon>Bacteria</taxon>
        <taxon>Bacillati</taxon>
        <taxon>Actinomycetota</taxon>
        <taxon>Actinomycetes</taxon>
        <taxon>Micrococcales</taxon>
        <taxon>Microbacteriaceae</taxon>
        <taxon>Herbiconiux</taxon>
    </lineage>
</organism>
<proteinExistence type="inferred from homology"/>
<dbReference type="EMBL" id="FNPZ01000004">
    <property type="protein sequence ID" value="SDZ45624.1"/>
    <property type="molecule type" value="Genomic_DNA"/>
</dbReference>
<dbReference type="Proteomes" id="UP000198891">
    <property type="component" value="Unassembled WGS sequence"/>
</dbReference>
<keyword evidence="3" id="KW-1003">Cell membrane</keyword>
<dbReference type="InterPro" id="IPR035906">
    <property type="entry name" value="MetI-like_sf"/>
</dbReference>
<feature type="transmembrane region" description="Helical" evidence="7">
    <location>
        <begin position="12"/>
        <end position="33"/>
    </location>
</feature>
<keyword evidence="5 7" id="KW-1133">Transmembrane helix</keyword>
<feature type="transmembrane region" description="Helical" evidence="7">
    <location>
        <begin position="191"/>
        <end position="219"/>
    </location>
</feature>
<evidence type="ECO:0000256" key="4">
    <source>
        <dbReference type="ARBA" id="ARBA00022692"/>
    </source>
</evidence>
<evidence type="ECO:0000256" key="5">
    <source>
        <dbReference type="ARBA" id="ARBA00022989"/>
    </source>
</evidence>
<evidence type="ECO:0000256" key="6">
    <source>
        <dbReference type="ARBA" id="ARBA00023136"/>
    </source>
</evidence>